<evidence type="ECO:0000256" key="4">
    <source>
        <dbReference type="ARBA" id="ARBA00022692"/>
    </source>
</evidence>
<feature type="transmembrane region" description="Helical" evidence="7">
    <location>
        <begin position="209"/>
        <end position="231"/>
    </location>
</feature>
<keyword evidence="6 7" id="KW-0472">Membrane</keyword>
<dbReference type="PANTHER" id="PTHR33932">
    <property type="entry name" value="NA(+)/H(+) ANTIPORTER SUBUNIT B"/>
    <property type="match status" value="1"/>
</dbReference>
<feature type="transmembrane region" description="Helical" evidence="7">
    <location>
        <begin position="92"/>
        <end position="110"/>
    </location>
</feature>
<feature type="domain" description="MrpA C-terminal/MbhD" evidence="9">
    <location>
        <begin position="12"/>
        <end position="75"/>
    </location>
</feature>
<dbReference type="Pfam" id="PF04039">
    <property type="entry name" value="MnhB"/>
    <property type="match status" value="1"/>
</dbReference>
<feature type="transmembrane region" description="Helical" evidence="7">
    <location>
        <begin position="273"/>
        <end position="299"/>
    </location>
</feature>
<feature type="transmembrane region" description="Helical" evidence="7">
    <location>
        <begin position="26"/>
        <end position="44"/>
    </location>
</feature>
<dbReference type="AlphaFoldDB" id="A0A265DYD7"/>
<evidence type="ECO:0000256" key="7">
    <source>
        <dbReference type="SAM" id="Phobius"/>
    </source>
</evidence>
<gene>
    <name evidence="11" type="ORF">CE457_10155</name>
    <name evidence="10" type="ORF">KUC_1249</name>
</gene>
<evidence type="ECO:0000313" key="13">
    <source>
        <dbReference type="Proteomes" id="UP000216538"/>
    </source>
</evidence>
<dbReference type="EMBL" id="NPEY01000006">
    <property type="protein sequence ID" value="OZT74341.1"/>
    <property type="molecule type" value="Genomic_DNA"/>
</dbReference>
<dbReference type="GO" id="GO:0005886">
    <property type="term" value="C:plasma membrane"/>
    <property type="evidence" value="ECO:0007669"/>
    <property type="project" value="UniProtKB-SubCell"/>
</dbReference>
<dbReference type="STRING" id="1072583.KUC_1249"/>
<comment type="subcellular location">
    <subcellularLocation>
        <location evidence="1">Cell membrane</location>
        <topology evidence="1">Multi-pass membrane protein</topology>
    </subcellularLocation>
</comment>
<evidence type="ECO:0000313" key="12">
    <source>
        <dbReference type="Proteomes" id="UP000005756"/>
    </source>
</evidence>
<reference evidence="11 13" key="2">
    <citation type="submission" date="2017-07" db="EMBL/GenBank/DDBJ databases">
        <title>Shotgun whole genome sequences of three halophilic bacterial isolates.</title>
        <authorList>
            <person name="Pozzo T."/>
            <person name="Higdon S.M."/>
            <person name="Quillaguaman J."/>
        </authorList>
    </citation>
    <scope>NUCLEOTIDE SEQUENCE [LARGE SCALE GENOMIC DNA]</scope>
    <source>
        <strain evidence="11 13">LC1</strain>
    </source>
</reference>
<protein>
    <submittedName>
        <fullName evidence="11">Sodium:proton antiporter</fullName>
    </submittedName>
</protein>
<organism evidence="10 12">
    <name type="scientific">Vreelandella boliviensis LC1</name>
    <dbReference type="NCBI Taxonomy" id="1072583"/>
    <lineage>
        <taxon>Bacteria</taxon>
        <taxon>Pseudomonadati</taxon>
        <taxon>Pseudomonadota</taxon>
        <taxon>Gammaproteobacteria</taxon>
        <taxon>Oceanospirillales</taxon>
        <taxon>Halomonadaceae</taxon>
        <taxon>Vreelandella</taxon>
    </lineage>
</organism>
<evidence type="ECO:0000256" key="3">
    <source>
        <dbReference type="ARBA" id="ARBA00022475"/>
    </source>
</evidence>
<sequence>MLVVDLLLALAALATAGQCLLLPGLFRAIANLMAFGLVMALIWVRLDAPDVALAEAAIGAGITGALLLTVAGQLPASQHSLQSIGSGLSRRTLAISVLVLFITGLLWIAVVSLPKPGLVNEVTAVLADSGAEHAVTAILLNLRGMDTLLEVAVMLCAVAAIWSLQKAIPPPPLNNHYPGLPTLARWLHPLFLLTFSYFLWQGAHAPGGAFPAGAVLGAGGVLLLLTGSIAWMHQHAYNLLLRWLLAAGLLFFLATALSGFLITGTLYGLPPRFASYFIIAIEVATALSIALMLMTFYLFGRPGTRQ</sequence>
<evidence type="ECO:0000256" key="2">
    <source>
        <dbReference type="ARBA" id="ARBA00009425"/>
    </source>
</evidence>
<feature type="transmembrane region" description="Helical" evidence="7">
    <location>
        <begin position="51"/>
        <end position="72"/>
    </location>
</feature>
<dbReference type="Pfam" id="PF13244">
    <property type="entry name" value="MbhD"/>
    <property type="match status" value="1"/>
</dbReference>
<feature type="transmembrane region" description="Helical" evidence="7">
    <location>
        <begin position="243"/>
        <end position="267"/>
    </location>
</feature>
<keyword evidence="13" id="KW-1185">Reference proteome</keyword>
<keyword evidence="4 7" id="KW-0812">Transmembrane</keyword>
<comment type="similarity">
    <text evidence="2">Belongs to the CPA3 antiporters (TC 2.A.63) subunit B family.</text>
</comment>
<evidence type="ECO:0000256" key="6">
    <source>
        <dbReference type="ARBA" id="ARBA00023136"/>
    </source>
</evidence>
<dbReference type="InterPro" id="IPR050622">
    <property type="entry name" value="CPA3_antiporter_subunitB"/>
</dbReference>
<dbReference type="EMBL" id="JH393257">
    <property type="protein sequence ID" value="EHJ94291.1"/>
    <property type="molecule type" value="Genomic_DNA"/>
</dbReference>
<dbReference type="Proteomes" id="UP000216538">
    <property type="component" value="Unassembled WGS sequence"/>
</dbReference>
<dbReference type="OrthoDB" id="4962908at2"/>
<proteinExistence type="inferred from homology"/>
<evidence type="ECO:0000259" key="8">
    <source>
        <dbReference type="Pfam" id="PF04039"/>
    </source>
</evidence>
<dbReference type="RefSeq" id="WP_007112227.1">
    <property type="nucleotide sequence ID" value="NZ_JH393257.1"/>
</dbReference>
<dbReference type="PANTHER" id="PTHR33932:SF4">
    <property type="entry name" value="NA(+)_H(+) ANTIPORTER SUBUNIT B"/>
    <property type="match status" value="1"/>
</dbReference>
<keyword evidence="5 7" id="KW-1133">Transmembrane helix</keyword>
<feature type="domain" description="Na+/H+ antiporter MnhB subunit-related protein" evidence="8">
    <location>
        <begin position="182"/>
        <end position="288"/>
    </location>
</feature>
<keyword evidence="3" id="KW-1003">Cell membrane</keyword>
<dbReference type="Proteomes" id="UP000005756">
    <property type="component" value="Unassembled WGS sequence"/>
</dbReference>
<evidence type="ECO:0000313" key="11">
    <source>
        <dbReference type="EMBL" id="OZT74341.1"/>
    </source>
</evidence>
<evidence type="ECO:0000259" key="9">
    <source>
        <dbReference type="Pfam" id="PF13244"/>
    </source>
</evidence>
<evidence type="ECO:0000256" key="1">
    <source>
        <dbReference type="ARBA" id="ARBA00004651"/>
    </source>
</evidence>
<accession>A0A265DYD7</accession>
<feature type="transmembrane region" description="Helical" evidence="7">
    <location>
        <begin position="186"/>
        <end position="203"/>
    </location>
</feature>
<dbReference type="InterPro" id="IPR007182">
    <property type="entry name" value="MnhB"/>
</dbReference>
<feature type="transmembrane region" description="Helical" evidence="7">
    <location>
        <begin position="148"/>
        <end position="165"/>
    </location>
</feature>
<evidence type="ECO:0000313" key="10">
    <source>
        <dbReference type="EMBL" id="EHJ94291.1"/>
    </source>
</evidence>
<evidence type="ECO:0000256" key="5">
    <source>
        <dbReference type="ARBA" id="ARBA00022989"/>
    </source>
</evidence>
<dbReference type="InterPro" id="IPR025383">
    <property type="entry name" value="MrpA_C/MbhD"/>
</dbReference>
<name>A0A265DYD7_9GAMM</name>
<reference evidence="10 12" key="1">
    <citation type="submission" date="2011-10" db="EMBL/GenBank/DDBJ databases">
        <authorList>
            <person name="Quillaguamn J."/>
            <person name="Guzmn D."/>
            <person name="Balderrama-Subieta A."/>
            <person name="Cardona-Ortuo C."/>
            <person name="Guevara-Martnez M."/>
            <person name="Callisaya-Quispe N."/>
        </authorList>
    </citation>
    <scope>NUCLEOTIDE SEQUENCE [LARGE SCALE GENOMIC DNA]</scope>
    <source>
        <strain evidence="10 12">LC1</strain>
    </source>
</reference>